<dbReference type="InterPro" id="IPR023346">
    <property type="entry name" value="Lysozyme-like_dom_sf"/>
</dbReference>
<dbReference type="Pfam" id="PF01464">
    <property type="entry name" value="SLT"/>
    <property type="match status" value="1"/>
</dbReference>
<sequence>MISDEGVIDNEPVVLDEGLTQEGIHPLPAISFEIPKEVTFAGEAVPLNIPDVHERLDKELQINCYLHSNTIFLMKRANRWLPQMEKILHEYGIPEDFKYLPLIESNLMNVISHRDAVGYWQILKTSGKELGLEITDEVDERYDPLKATVAACKYLKRAYSKFGNWTMVAASYNRGMGGMDRALDDQQVDSYYDLYLNDETSRYVFRIIAIKEIVENPKRYGFKVNPQHLYPQESLKFVEVDETIKDLVVFAKGQGINYKLLKRHNPWLREDRLTIKKGKVYRIAIPA</sequence>
<feature type="domain" description="Transglycosylase SLT" evidence="1">
    <location>
        <begin position="97"/>
        <end position="186"/>
    </location>
</feature>
<dbReference type="EMBL" id="QMFY01000001">
    <property type="protein sequence ID" value="RAW03530.1"/>
    <property type="molecule type" value="Genomic_DNA"/>
</dbReference>
<evidence type="ECO:0000259" key="1">
    <source>
        <dbReference type="Pfam" id="PF01464"/>
    </source>
</evidence>
<name>A0A364Y9B6_9BACT</name>
<reference evidence="2 3" key="1">
    <citation type="submission" date="2018-06" db="EMBL/GenBank/DDBJ databases">
        <title>Chryseolinea flavus sp. nov., a member of the phylum Bacteroidetes isolated from soil.</title>
        <authorList>
            <person name="Li Y."/>
            <person name="Wang J."/>
        </authorList>
    </citation>
    <scope>NUCLEOTIDE SEQUENCE [LARGE SCALE GENOMIC DNA]</scope>
    <source>
        <strain evidence="2 3">SDU1-6</strain>
    </source>
</reference>
<dbReference type="CDD" id="cd16894">
    <property type="entry name" value="MltD-like"/>
    <property type="match status" value="1"/>
</dbReference>
<dbReference type="SUPFAM" id="SSF53955">
    <property type="entry name" value="Lysozyme-like"/>
    <property type="match status" value="1"/>
</dbReference>
<dbReference type="AlphaFoldDB" id="A0A364Y9B6"/>
<proteinExistence type="predicted"/>
<gene>
    <name evidence="2" type="ORF">DQQ10_02770</name>
</gene>
<comment type="caution">
    <text evidence="2">The sequence shown here is derived from an EMBL/GenBank/DDBJ whole genome shotgun (WGS) entry which is preliminary data.</text>
</comment>
<organism evidence="2 3">
    <name type="scientific">Pseudochryseolinea flava</name>
    <dbReference type="NCBI Taxonomy" id="2059302"/>
    <lineage>
        <taxon>Bacteria</taxon>
        <taxon>Pseudomonadati</taxon>
        <taxon>Bacteroidota</taxon>
        <taxon>Cytophagia</taxon>
        <taxon>Cytophagales</taxon>
        <taxon>Fulvivirgaceae</taxon>
        <taxon>Pseudochryseolinea</taxon>
    </lineage>
</organism>
<evidence type="ECO:0000313" key="3">
    <source>
        <dbReference type="Proteomes" id="UP000251889"/>
    </source>
</evidence>
<evidence type="ECO:0000313" key="2">
    <source>
        <dbReference type="EMBL" id="RAW03530.1"/>
    </source>
</evidence>
<dbReference type="InterPro" id="IPR008258">
    <property type="entry name" value="Transglycosylase_SLT_dom_1"/>
</dbReference>
<keyword evidence="3" id="KW-1185">Reference proteome</keyword>
<protein>
    <submittedName>
        <fullName evidence="2">Lytic transglycosylase domain-containing protein</fullName>
    </submittedName>
</protein>
<dbReference type="Gene3D" id="1.10.530.10">
    <property type="match status" value="1"/>
</dbReference>
<dbReference type="OrthoDB" id="9815002at2"/>
<accession>A0A364Y9B6</accession>
<dbReference type="Proteomes" id="UP000251889">
    <property type="component" value="Unassembled WGS sequence"/>
</dbReference>